<comment type="caution">
    <text evidence="2">The sequence shown here is derived from an EMBL/GenBank/DDBJ whole genome shotgun (WGS) entry which is preliminary data.</text>
</comment>
<organism evidence="2 3">
    <name type="scientific">Eragrostis curvula</name>
    <name type="common">weeping love grass</name>
    <dbReference type="NCBI Taxonomy" id="38414"/>
    <lineage>
        <taxon>Eukaryota</taxon>
        <taxon>Viridiplantae</taxon>
        <taxon>Streptophyta</taxon>
        <taxon>Embryophyta</taxon>
        <taxon>Tracheophyta</taxon>
        <taxon>Spermatophyta</taxon>
        <taxon>Magnoliopsida</taxon>
        <taxon>Liliopsida</taxon>
        <taxon>Poales</taxon>
        <taxon>Poaceae</taxon>
        <taxon>PACMAD clade</taxon>
        <taxon>Chloridoideae</taxon>
        <taxon>Eragrostideae</taxon>
        <taxon>Eragrostidinae</taxon>
        <taxon>Eragrostis</taxon>
    </lineage>
</organism>
<feature type="non-terminal residue" evidence="2">
    <location>
        <position position="118"/>
    </location>
</feature>
<dbReference type="EMBL" id="RWGY01000031">
    <property type="protein sequence ID" value="TVU13726.1"/>
    <property type="molecule type" value="Genomic_DNA"/>
</dbReference>
<sequence length="118" mass="13120">VILKAYVKRKRISSFLQDQISYHHEIIHILKLCNNVAHTLGDDDTSGRKELISMHCHTPAFVDNPSSAPPALIGNPSSGPEDHCVCSDSSTENFASDDDNNSNISEEQDDEYFIFASR</sequence>
<proteinExistence type="predicted"/>
<feature type="non-terminal residue" evidence="2">
    <location>
        <position position="1"/>
    </location>
</feature>
<keyword evidence="3" id="KW-1185">Reference proteome</keyword>
<dbReference type="Gramene" id="TVU13726">
    <property type="protein sequence ID" value="TVU13726"/>
    <property type="gene ID" value="EJB05_37149"/>
</dbReference>
<reference evidence="2 3" key="1">
    <citation type="journal article" date="2019" name="Sci. Rep.">
        <title>A high-quality genome of Eragrostis curvula grass provides insights into Poaceae evolution and supports new strategies to enhance forage quality.</title>
        <authorList>
            <person name="Carballo J."/>
            <person name="Santos B.A.C.M."/>
            <person name="Zappacosta D."/>
            <person name="Garbus I."/>
            <person name="Selva J.P."/>
            <person name="Gallo C.A."/>
            <person name="Diaz A."/>
            <person name="Albertini E."/>
            <person name="Caccamo M."/>
            <person name="Echenique V."/>
        </authorList>
    </citation>
    <scope>NUCLEOTIDE SEQUENCE [LARGE SCALE GENOMIC DNA]</scope>
    <source>
        <strain evidence="3">cv. Victoria</strain>
        <tissue evidence="2">Leaf</tissue>
    </source>
</reference>
<dbReference type="AlphaFoldDB" id="A0A5J9TQR0"/>
<feature type="region of interest" description="Disordered" evidence="1">
    <location>
        <begin position="63"/>
        <end position="109"/>
    </location>
</feature>
<evidence type="ECO:0000313" key="3">
    <source>
        <dbReference type="Proteomes" id="UP000324897"/>
    </source>
</evidence>
<gene>
    <name evidence="2" type="ORF">EJB05_37149</name>
</gene>
<evidence type="ECO:0000256" key="1">
    <source>
        <dbReference type="SAM" id="MobiDB-lite"/>
    </source>
</evidence>
<feature type="compositionally biased region" description="Acidic residues" evidence="1">
    <location>
        <begin position="95"/>
        <end position="109"/>
    </location>
</feature>
<dbReference type="Proteomes" id="UP000324897">
    <property type="component" value="Unassembled WGS sequence"/>
</dbReference>
<name>A0A5J9TQR0_9POAL</name>
<accession>A0A5J9TQR0</accession>
<protein>
    <submittedName>
        <fullName evidence="2">Uncharacterized protein</fullName>
    </submittedName>
</protein>
<evidence type="ECO:0000313" key="2">
    <source>
        <dbReference type="EMBL" id="TVU13726.1"/>
    </source>
</evidence>